<comment type="caution">
    <text evidence="2">The sequence shown here is derived from an EMBL/GenBank/DDBJ whole genome shotgun (WGS) entry which is preliminary data.</text>
</comment>
<dbReference type="AlphaFoldDB" id="A0A6S7G7B3"/>
<dbReference type="OrthoDB" id="10065133at2759"/>
<gene>
    <name evidence="2" type="ORF">PACLA_8A003969</name>
</gene>
<accession>A0A6S7G7B3</accession>
<feature type="region of interest" description="Disordered" evidence="1">
    <location>
        <begin position="21"/>
        <end position="110"/>
    </location>
</feature>
<reference evidence="2" key="1">
    <citation type="submission" date="2020-04" db="EMBL/GenBank/DDBJ databases">
        <authorList>
            <person name="Alioto T."/>
            <person name="Alioto T."/>
            <person name="Gomez Garrido J."/>
        </authorList>
    </citation>
    <scope>NUCLEOTIDE SEQUENCE</scope>
    <source>
        <strain evidence="2">A484AB</strain>
    </source>
</reference>
<evidence type="ECO:0000256" key="1">
    <source>
        <dbReference type="SAM" id="MobiDB-lite"/>
    </source>
</evidence>
<sequence>MHEFEFETEIESSSLLCLEDKSPFPSRKDPELCDEIKNSSRPQKQPIETIGADDVGTTSFQEKKDSAMDAPLLEMEDTVDVTLQSQTSEMDTDFVSDNSESTESSDAEDELETLWVTCAGKLQHMMNSLDRTGHLMLDEMKQPSIPNIEQFVLSVSELAESMENQSNELKKCAKCCLEKIKKEKSKGSLSNEEVAVLMERDPGKRGEILSDNQREFLINMGPCQPKLATFPTNDNVASGKHNRFSSQWYKEYPHLEYSVHNDSAFCFVCCLFPEGVGRASADKSWIVNGVRQWHKMKSVGTKKKGKLAQHFTSQGHREALKDFAAFMNPNQKVDAL</sequence>
<organism evidence="2 3">
    <name type="scientific">Paramuricea clavata</name>
    <name type="common">Red gorgonian</name>
    <name type="synonym">Violescent sea-whip</name>
    <dbReference type="NCBI Taxonomy" id="317549"/>
    <lineage>
        <taxon>Eukaryota</taxon>
        <taxon>Metazoa</taxon>
        <taxon>Cnidaria</taxon>
        <taxon>Anthozoa</taxon>
        <taxon>Octocorallia</taxon>
        <taxon>Malacalcyonacea</taxon>
        <taxon>Plexauridae</taxon>
        <taxon>Paramuricea</taxon>
    </lineage>
</organism>
<dbReference type="SMART" id="SM00597">
    <property type="entry name" value="ZnF_TTF"/>
    <property type="match status" value="1"/>
</dbReference>
<proteinExistence type="predicted"/>
<name>A0A6S7G7B3_PARCT</name>
<dbReference type="Proteomes" id="UP001152795">
    <property type="component" value="Unassembled WGS sequence"/>
</dbReference>
<dbReference type="InterPro" id="IPR006580">
    <property type="entry name" value="Znf_TTF"/>
</dbReference>
<evidence type="ECO:0000313" key="2">
    <source>
        <dbReference type="EMBL" id="CAB3987848.1"/>
    </source>
</evidence>
<protein>
    <submittedName>
        <fullName evidence="2">Uncharacterized protein</fullName>
    </submittedName>
</protein>
<evidence type="ECO:0000313" key="3">
    <source>
        <dbReference type="Proteomes" id="UP001152795"/>
    </source>
</evidence>
<dbReference type="EMBL" id="CACRXK020001243">
    <property type="protein sequence ID" value="CAB3987848.1"/>
    <property type="molecule type" value="Genomic_DNA"/>
</dbReference>
<keyword evidence="3" id="KW-1185">Reference proteome</keyword>
<feature type="compositionally biased region" description="Basic and acidic residues" evidence="1">
    <location>
        <begin position="21"/>
        <end position="38"/>
    </location>
</feature>